<dbReference type="EMBL" id="CAXKWB010004697">
    <property type="protein sequence ID" value="CAL4074931.1"/>
    <property type="molecule type" value="Genomic_DNA"/>
</dbReference>
<accession>A0AAV2Q8Z8</accession>
<sequence length="542" mass="59467">MKIWLLWAWMVGMVLSQEALPWDYSSWTPIVQNCPSCREGKKVEIRQANLQQLQFNPQPLQQQKSIFPVKTTFTPKLEQISVKPLLVQQQKSIFPAKTTINPKLKPLTFRPLTVQPQKSVVPAKTTSIPKLDKALTKDTAAQSTSVQAQHSGVHQQQIFDHQQRAANQKQKTNVFSVPLVHSEQELPPVQLVYLPQGSINLLADNKAAKVLLPVQEIDFSDKVKRDQEGSLVLGGSPNAINNNLLMTLVTSKGREADAQAKLSLLEAALTSSQPNHQQDGRLPRIFIAPSHVPPPPGYVKIALVPQADAASQPRDSLPQTFLTPNAHNLSPGFVKLNLPHSVSHLSRDIPVVVPNDQVAPNPLGLPHLNPLVSRPDASLNIQTLDEVRQAKAISSNSTTVQIVSQGEQNFHSPPQTFSRPPPPRPTTPRVRPTPSAPQTTARPPPTQITARPPPTKTTARFPPTQTTARPQPTQTSARPPPPPPPPFLPTPTTIPAATTEVPNHTISICSQTTLHCLPRSTHPRSIIPRSPFPRSTFPRTTI</sequence>
<evidence type="ECO:0000256" key="1">
    <source>
        <dbReference type="SAM" id="MobiDB-lite"/>
    </source>
</evidence>
<dbReference type="Proteomes" id="UP001497623">
    <property type="component" value="Unassembled WGS sequence"/>
</dbReference>
<proteinExistence type="predicted"/>
<evidence type="ECO:0000313" key="4">
    <source>
        <dbReference type="Proteomes" id="UP001497623"/>
    </source>
</evidence>
<protein>
    <submittedName>
        <fullName evidence="3">Uncharacterized protein</fullName>
    </submittedName>
</protein>
<feature type="compositionally biased region" description="Low complexity" evidence="1">
    <location>
        <begin position="427"/>
        <end position="441"/>
    </location>
</feature>
<evidence type="ECO:0000313" key="3">
    <source>
        <dbReference type="EMBL" id="CAL4074931.1"/>
    </source>
</evidence>
<feature type="compositionally biased region" description="Low complexity" evidence="1">
    <location>
        <begin position="523"/>
        <end position="542"/>
    </location>
</feature>
<keyword evidence="4" id="KW-1185">Reference proteome</keyword>
<dbReference type="PRINTS" id="PR01217">
    <property type="entry name" value="PRICHEXTENSN"/>
</dbReference>
<feature type="compositionally biased region" description="Low complexity" evidence="1">
    <location>
        <begin position="456"/>
        <end position="477"/>
    </location>
</feature>
<organism evidence="3 4">
    <name type="scientific">Meganyctiphanes norvegica</name>
    <name type="common">Northern krill</name>
    <name type="synonym">Thysanopoda norvegica</name>
    <dbReference type="NCBI Taxonomy" id="48144"/>
    <lineage>
        <taxon>Eukaryota</taxon>
        <taxon>Metazoa</taxon>
        <taxon>Ecdysozoa</taxon>
        <taxon>Arthropoda</taxon>
        <taxon>Crustacea</taxon>
        <taxon>Multicrustacea</taxon>
        <taxon>Malacostraca</taxon>
        <taxon>Eumalacostraca</taxon>
        <taxon>Eucarida</taxon>
        <taxon>Euphausiacea</taxon>
        <taxon>Euphausiidae</taxon>
        <taxon>Meganyctiphanes</taxon>
    </lineage>
</organism>
<feature type="compositionally biased region" description="Pro residues" evidence="1">
    <location>
        <begin position="442"/>
        <end position="455"/>
    </location>
</feature>
<feature type="signal peptide" evidence="2">
    <location>
        <begin position="1"/>
        <end position="16"/>
    </location>
</feature>
<name>A0AAV2Q8Z8_MEGNR</name>
<feature type="region of interest" description="Disordered" evidence="1">
    <location>
        <begin position="407"/>
        <end position="497"/>
    </location>
</feature>
<feature type="chain" id="PRO_5043550807" evidence="2">
    <location>
        <begin position="17"/>
        <end position="542"/>
    </location>
</feature>
<dbReference type="AlphaFoldDB" id="A0AAV2Q8Z8"/>
<evidence type="ECO:0000256" key="2">
    <source>
        <dbReference type="SAM" id="SignalP"/>
    </source>
</evidence>
<gene>
    <name evidence="3" type="ORF">MNOR_LOCUS9647</name>
</gene>
<comment type="caution">
    <text evidence="3">The sequence shown here is derived from an EMBL/GenBank/DDBJ whole genome shotgun (WGS) entry which is preliminary data.</text>
</comment>
<keyword evidence="2" id="KW-0732">Signal</keyword>
<reference evidence="3 4" key="1">
    <citation type="submission" date="2024-05" db="EMBL/GenBank/DDBJ databases">
        <authorList>
            <person name="Wallberg A."/>
        </authorList>
    </citation>
    <scope>NUCLEOTIDE SEQUENCE [LARGE SCALE GENOMIC DNA]</scope>
</reference>
<feature type="compositionally biased region" description="Pro residues" evidence="1">
    <location>
        <begin position="478"/>
        <end position="489"/>
    </location>
</feature>
<feature type="region of interest" description="Disordered" evidence="1">
    <location>
        <begin position="520"/>
        <end position="542"/>
    </location>
</feature>